<dbReference type="PANTHER" id="PTHR30005">
    <property type="entry name" value="EXOPOLYPHOSPHATASE"/>
    <property type="match status" value="1"/>
</dbReference>
<dbReference type="InterPro" id="IPR043129">
    <property type="entry name" value="ATPase_NBD"/>
</dbReference>
<feature type="domain" description="Exopolyphosphatase C-terminal" evidence="2">
    <location>
        <begin position="327"/>
        <end position="488"/>
    </location>
</feature>
<sequence length="498" mass="52780">MTATAAKRNGLKLEVPDRAVIDIGSNTVRMVVYSGPRRAPNVWLNEKVTARLGRDLATSGRIPRAAEQLALGGLARFAAILADLGVDDVATVATAAARDAGNGSQFIKKVRALGFEPRVLTGVEEANTAASGVIGAFPGASGTVADLGGGSLELAGIEKGHCVEAISLPLGTLRLPALHDGGPAGFRKNVKAELAKASWAQTQDGPLYLVGGTWRALAAYVMHKAKYPLGDPQAFRIPPDEAEKIARKLAKVDPARLTAIPGISSSRAAGLPDAAAMLRVILKELSPDALVISAWGLREGLLFNRLSEVAREQDPLLTAVTHFATPRGADITSATLMAAWTAEAVDGRNRGSERIRLAATLLSQAAARIEPNMRISHSTDWALEKRWVGLDHTGRAMIAQCLRASCREPAITEELAVLGSEEQLHRASAWGLAIRLGRKIGAGTRISLKSSALRRQGNTLVLRFEESRAYLMANSVEAELARLADWLGLDHDMAVGGV</sequence>
<evidence type="ECO:0000313" key="4">
    <source>
        <dbReference type="Proteomes" id="UP000059113"/>
    </source>
</evidence>
<dbReference type="Gene3D" id="3.30.420.40">
    <property type="match status" value="1"/>
</dbReference>
<dbReference type="PANTHER" id="PTHR30005:SF0">
    <property type="entry name" value="RETROGRADE REGULATION PROTEIN 2"/>
    <property type="match status" value="1"/>
</dbReference>
<reference evidence="3 4" key="1">
    <citation type="journal article" date="2015" name="Int. J. Syst. Evol. Microbiol.">
        <title>Erythrobacter atlanticus sp. nov., a bacterium from ocean sediment able to degrade polycyclic aromatic hydrocarbons.</title>
        <authorList>
            <person name="Zhuang L."/>
            <person name="Liu Y."/>
            <person name="Wang L."/>
            <person name="Wang W."/>
            <person name="Shao Z."/>
        </authorList>
    </citation>
    <scope>NUCLEOTIDE SEQUENCE [LARGE SCALE GENOMIC DNA]</scope>
    <source>
        <strain evidence="4">s21-N3</strain>
    </source>
</reference>
<dbReference type="InterPro" id="IPR048951">
    <property type="entry name" value="Ppx_C"/>
</dbReference>
<dbReference type="Pfam" id="PF02541">
    <property type="entry name" value="Ppx-GppA"/>
    <property type="match status" value="1"/>
</dbReference>
<keyword evidence="4" id="KW-1185">Reference proteome</keyword>
<reference evidence="4" key="2">
    <citation type="submission" date="2015-04" db="EMBL/GenBank/DDBJ databases">
        <title>The complete genome sequence of Erythrobacter sp. s21-N3.</title>
        <authorList>
            <person name="Zhuang L."/>
            <person name="Liu Y."/>
            <person name="Shao Z."/>
        </authorList>
    </citation>
    <scope>NUCLEOTIDE SEQUENCE [LARGE SCALE GENOMIC DNA]</scope>
    <source>
        <strain evidence="4">s21-N3</strain>
    </source>
</reference>
<accession>A0A0H4VFG6</accession>
<dbReference type="InterPro" id="IPR050273">
    <property type="entry name" value="GppA/Ppx_hydrolase"/>
</dbReference>
<dbReference type="GO" id="GO:0016462">
    <property type="term" value="F:pyrophosphatase activity"/>
    <property type="evidence" value="ECO:0007669"/>
    <property type="project" value="TreeGrafter"/>
</dbReference>
<dbReference type="Gene3D" id="1.10.3210.10">
    <property type="entry name" value="Hypothetical protein af1432"/>
    <property type="match status" value="1"/>
</dbReference>
<dbReference type="STRING" id="1648404.CP97_13695"/>
<protein>
    <submittedName>
        <fullName evidence="3">Exopolyphosphatase</fullName>
    </submittedName>
</protein>
<evidence type="ECO:0000259" key="2">
    <source>
        <dbReference type="Pfam" id="PF21697"/>
    </source>
</evidence>
<dbReference type="EMBL" id="CP011310">
    <property type="protein sequence ID" value="AKQ43477.2"/>
    <property type="molecule type" value="Genomic_DNA"/>
</dbReference>
<dbReference type="InterPro" id="IPR003695">
    <property type="entry name" value="Ppx_GppA_N"/>
</dbReference>
<organism evidence="3 4">
    <name type="scientific">Aurantiacibacter atlanticus</name>
    <dbReference type="NCBI Taxonomy" id="1648404"/>
    <lineage>
        <taxon>Bacteria</taxon>
        <taxon>Pseudomonadati</taxon>
        <taxon>Pseudomonadota</taxon>
        <taxon>Alphaproteobacteria</taxon>
        <taxon>Sphingomonadales</taxon>
        <taxon>Erythrobacteraceae</taxon>
        <taxon>Aurantiacibacter</taxon>
    </lineage>
</organism>
<evidence type="ECO:0000313" key="3">
    <source>
        <dbReference type="EMBL" id="AKQ43477.2"/>
    </source>
</evidence>
<gene>
    <name evidence="3" type="ORF">CP97_13695</name>
</gene>
<name>A0A0H4VFG6_9SPHN</name>
<dbReference type="CDD" id="cd24052">
    <property type="entry name" value="ASKHA_NBD_HpPPX-GppA-like"/>
    <property type="match status" value="1"/>
</dbReference>
<feature type="domain" description="Ppx/GppA phosphatase N-terminal" evidence="1">
    <location>
        <begin position="41"/>
        <end position="306"/>
    </location>
</feature>
<dbReference type="Proteomes" id="UP000059113">
    <property type="component" value="Chromosome"/>
</dbReference>
<dbReference type="SUPFAM" id="SSF53067">
    <property type="entry name" value="Actin-like ATPase domain"/>
    <property type="match status" value="2"/>
</dbReference>
<dbReference type="KEGG" id="ery:CP97_13695"/>
<evidence type="ECO:0000259" key="1">
    <source>
        <dbReference type="Pfam" id="PF02541"/>
    </source>
</evidence>
<proteinExistence type="predicted"/>
<dbReference type="AlphaFoldDB" id="A0A0H4VFG6"/>
<dbReference type="Gene3D" id="3.30.420.150">
    <property type="entry name" value="Exopolyphosphatase. Domain 2"/>
    <property type="match status" value="1"/>
</dbReference>
<dbReference type="RefSeq" id="WP_227819609.1">
    <property type="nucleotide sequence ID" value="NZ_CP011310.1"/>
</dbReference>
<dbReference type="Pfam" id="PF21697">
    <property type="entry name" value="Ppx_C"/>
    <property type="match status" value="1"/>
</dbReference>